<dbReference type="InterPro" id="IPR023365">
    <property type="entry name" value="Sortase_dom-sf"/>
</dbReference>
<dbReference type="SUPFAM" id="SSF63817">
    <property type="entry name" value="Sortase"/>
    <property type="match status" value="1"/>
</dbReference>
<gene>
    <name evidence="2" type="ORF">GCM10011410_06090</name>
</gene>
<evidence type="ECO:0000313" key="2">
    <source>
        <dbReference type="EMBL" id="GGC56386.1"/>
    </source>
</evidence>
<reference evidence="2" key="2">
    <citation type="submission" date="2020-09" db="EMBL/GenBank/DDBJ databases">
        <authorList>
            <person name="Sun Q."/>
            <person name="Zhou Y."/>
        </authorList>
    </citation>
    <scope>NUCLEOTIDE SEQUENCE</scope>
    <source>
        <strain evidence="2">CGMCC 1.15478</strain>
    </source>
</reference>
<evidence type="ECO:0008006" key="4">
    <source>
        <dbReference type="Google" id="ProtNLM"/>
    </source>
</evidence>
<dbReference type="GO" id="GO:0016787">
    <property type="term" value="F:hydrolase activity"/>
    <property type="evidence" value="ECO:0007669"/>
    <property type="project" value="UniProtKB-KW"/>
</dbReference>
<reference evidence="2" key="1">
    <citation type="journal article" date="2014" name="Int. J. Syst. Evol. Microbiol.">
        <title>Complete genome sequence of Corynebacterium casei LMG S-19264T (=DSM 44701T), isolated from a smear-ripened cheese.</title>
        <authorList>
            <consortium name="US DOE Joint Genome Institute (JGI-PGF)"/>
            <person name="Walter F."/>
            <person name="Albersmeier A."/>
            <person name="Kalinowski J."/>
            <person name="Ruckert C."/>
        </authorList>
    </citation>
    <scope>NUCLEOTIDE SEQUENCE</scope>
    <source>
        <strain evidence="2">CGMCC 1.15478</strain>
    </source>
</reference>
<dbReference type="CDD" id="cd05829">
    <property type="entry name" value="Sortase_F"/>
    <property type="match status" value="1"/>
</dbReference>
<name>A0A916XA29_9ACTN</name>
<dbReference type="InterPro" id="IPR042001">
    <property type="entry name" value="Sortase_F"/>
</dbReference>
<dbReference type="Proteomes" id="UP000641514">
    <property type="component" value="Unassembled WGS sequence"/>
</dbReference>
<protein>
    <recommendedName>
        <fullName evidence="4">Sortase</fullName>
    </recommendedName>
</protein>
<accession>A0A916XA29</accession>
<proteinExistence type="predicted"/>
<keyword evidence="3" id="KW-1185">Reference proteome</keyword>
<dbReference type="InterPro" id="IPR005754">
    <property type="entry name" value="Sortase"/>
</dbReference>
<dbReference type="AlphaFoldDB" id="A0A916XA29"/>
<sequence>MGVPPRTPLTFTLGEPLRGHITHFRSIVAALAIGVVVLVGCGGVNHANPVLDRAPSAQATSETVVAVEGEPRQISFARPGGDAYFASEVFPEPVYRDGLDGAELNPDTELPVRWAEAGLPSTDTRETVVIVGHNYTDRIAPFYHLREVAEGDTVALALADNVLTYRVEEVTSLAKGALLTDHELRRHKPGRLILANCDVIDGTDTGDNYLVIAQLEN</sequence>
<dbReference type="EMBL" id="BMJH01000001">
    <property type="protein sequence ID" value="GGC56386.1"/>
    <property type="molecule type" value="Genomic_DNA"/>
</dbReference>
<dbReference type="Gene3D" id="2.40.260.10">
    <property type="entry name" value="Sortase"/>
    <property type="match status" value="1"/>
</dbReference>
<dbReference type="Pfam" id="PF04203">
    <property type="entry name" value="Sortase"/>
    <property type="match status" value="1"/>
</dbReference>
<keyword evidence="1" id="KW-0378">Hydrolase</keyword>
<organism evidence="2 3">
    <name type="scientific">Hoyosella rhizosphaerae</name>
    <dbReference type="NCBI Taxonomy" id="1755582"/>
    <lineage>
        <taxon>Bacteria</taxon>
        <taxon>Bacillati</taxon>
        <taxon>Actinomycetota</taxon>
        <taxon>Actinomycetes</taxon>
        <taxon>Mycobacteriales</taxon>
        <taxon>Hoyosellaceae</taxon>
        <taxon>Hoyosella</taxon>
    </lineage>
</organism>
<evidence type="ECO:0000313" key="3">
    <source>
        <dbReference type="Proteomes" id="UP000641514"/>
    </source>
</evidence>
<comment type="caution">
    <text evidence="2">The sequence shown here is derived from an EMBL/GenBank/DDBJ whole genome shotgun (WGS) entry which is preliminary data.</text>
</comment>
<evidence type="ECO:0000256" key="1">
    <source>
        <dbReference type="ARBA" id="ARBA00022801"/>
    </source>
</evidence>